<feature type="transmembrane region" description="Helical" evidence="5">
    <location>
        <begin position="91"/>
        <end position="110"/>
    </location>
</feature>
<evidence type="ECO:0000256" key="5">
    <source>
        <dbReference type="SAM" id="Phobius"/>
    </source>
</evidence>
<keyword evidence="3 5" id="KW-1133">Transmembrane helix</keyword>
<dbReference type="RefSeq" id="WP_252664352.1">
    <property type="nucleotide sequence ID" value="NZ_CP098611.1"/>
</dbReference>
<evidence type="ECO:0000313" key="7">
    <source>
        <dbReference type="EMBL" id="USR92268.1"/>
    </source>
</evidence>
<protein>
    <submittedName>
        <fullName evidence="7">RDD family protein</fullName>
    </submittedName>
</protein>
<evidence type="ECO:0000256" key="2">
    <source>
        <dbReference type="ARBA" id="ARBA00022692"/>
    </source>
</evidence>
<dbReference type="InterPro" id="IPR010432">
    <property type="entry name" value="RDD"/>
</dbReference>
<name>A0ABY5AVY4_9CYAN</name>
<dbReference type="EMBL" id="CP098611">
    <property type="protein sequence ID" value="USR92268.1"/>
    <property type="molecule type" value="Genomic_DNA"/>
</dbReference>
<organism evidence="7 8">
    <name type="scientific">Phormidium yuhuli AB48</name>
    <dbReference type="NCBI Taxonomy" id="2940671"/>
    <lineage>
        <taxon>Bacteria</taxon>
        <taxon>Bacillati</taxon>
        <taxon>Cyanobacteriota</taxon>
        <taxon>Cyanophyceae</taxon>
        <taxon>Oscillatoriophycideae</taxon>
        <taxon>Oscillatoriales</taxon>
        <taxon>Oscillatoriaceae</taxon>
        <taxon>Phormidium</taxon>
        <taxon>Phormidium yuhuli</taxon>
    </lineage>
</organism>
<evidence type="ECO:0000259" key="6">
    <source>
        <dbReference type="Pfam" id="PF06271"/>
    </source>
</evidence>
<evidence type="ECO:0000256" key="4">
    <source>
        <dbReference type="ARBA" id="ARBA00023136"/>
    </source>
</evidence>
<keyword evidence="2 5" id="KW-0812">Transmembrane</keyword>
<gene>
    <name evidence="7" type="ORF">NEA10_05975</name>
</gene>
<evidence type="ECO:0000256" key="3">
    <source>
        <dbReference type="ARBA" id="ARBA00022989"/>
    </source>
</evidence>
<reference evidence="7" key="1">
    <citation type="submission" date="2022-06" db="EMBL/GenBank/DDBJ databases">
        <title>Genome sequence of Phormidium yuhuli AB48 isolated from an industrial photobioreactor environment.</title>
        <authorList>
            <person name="Qiu Y."/>
            <person name="Noonan A.J.C."/>
            <person name="Dofher K."/>
            <person name="Koch M."/>
            <person name="Kieft B."/>
            <person name="Lin X."/>
            <person name="Ziels R.M."/>
            <person name="Hallam S.J."/>
        </authorList>
    </citation>
    <scope>NUCLEOTIDE SEQUENCE</scope>
    <source>
        <strain evidence="7">AB48</strain>
    </source>
</reference>
<keyword evidence="8" id="KW-1185">Reference proteome</keyword>
<keyword evidence="4 5" id="KW-0472">Membrane</keyword>
<accession>A0ABY5AVY4</accession>
<proteinExistence type="predicted"/>
<dbReference type="Proteomes" id="UP001056708">
    <property type="component" value="Chromosome"/>
</dbReference>
<feature type="domain" description="RDD" evidence="6">
    <location>
        <begin position="14"/>
        <end position="148"/>
    </location>
</feature>
<evidence type="ECO:0000313" key="8">
    <source>
        <dbReference type="Proteomes" id="UP001056708"/>
    </source>
</evidence>
<dbReference type="Pfam" id="PF06271">
    <property type="entry name" value="RDD"/>
    <property type="match status" value="1"/>
</dbReference>
<evidence type="ECO:0000256" key="1">
    <source>
        <dbReference type="ARBA" id="ARBA00004141"/>
    </source>
</evidence>
<comment type="subcellular location">
    <subcellularLocation>
        <location evidence="1">Membrane</location>
        <topology evidence="1">Multi-pass membrane protein</topology>
    </subcellularLocation>
</comment>
<sequence>MDDNPLYFRAPRVPLWRRGCAFGFDSAIAWFLATLIGGPTLMPRLIVFALTWFSMRVIVPSSYFGQSPGRWAFDMRVVSDRDNRTPLWQDLAKREAIAGLAVFLALLGLFNLGTRNAFYLILLLPLGMDVGVAWFDPVDPSAFHDRVSETRVVATRRGYSLDLKVKKWVALISRNVKQ</sequence>